<reference evidence="3 4" key="1">
    <citation type="submission" date="2022-11" db="EMBL/GenBank/DDBJ databases">
        <title>Minimal conservation of predation-associated metabolite biosynthetic gene clusters underscores biosynthetic potential of Myxococcota including descriptions for ten novel species: Archangium lansinium sp. nov., Myxococcus landrumus sp. nov., Nannocystis bai.</title>
        <authorList>
            <person name="Ahearne A."/>
            <person name="Stevens C."/>
            <person name="Dowd S."/>
        </authorList>
    </citation>
    <scope>NUCLEOTIDE SEQUENCE [LARGE SCALE GENOMIC DNA]</scope>
    <source>
        <strain evidence="3 4">NCELM</strain>
    </source>
</reference>
<feature type="domain" description="FHA" evidence="2">
    <location>
        <begin position="19"/>
        <end position="68"/>
    </location>
</feature>
<dbReference type="SUPFAM" id="SSF49879">
    <property type="entry name" value="SMAD/FHA domain"/>
    <property type="match status" value="1"/>
</dbReference>
<comment type="caution">
    <text evidence="3">The sequence shown here is derived from an EMBL/GenBank/DDBJ whole genome shotgun (WGS) entry which is preliminary data.</text>
</comment>
<accession>A0ABT5AZV6</accession>
<dbReference type="InterPro" id="IPR008984">
    <property type="entry name" value="SMAD_FHA_dom_sf"/>
</dbReference>
<dbReference type="Proteomes" id="UP001217838">
    <property type="component" value="Unassembled WGS sequence"/>
</dbReference>
<gene>
    <name evidence="3" type="ORF">POL58_01925</name>
</gene>
<feature type="region of interest" description="Disordered" evidence="1">
    <location>
        <begin position="300"/>
        <end position="325"/>
    </location>
</feature>
<evidence type="ECO:0000313" key="4">
    <source>
        <dbReference type="Proteomes" id="UP001217838"/>
    </source>
</evidence>
<dbReference type="InterPro" id="IPR050923">
    <property type="entry name" value="Cell_Proc_Reg/RNA_Proc"/>
</dbReference>
<protein>
    <submittedName>
        <fullName evidence="3">FHA domain-containing protein</fullName>
    </submittedName>
</protein>
<proteinExistence type="predicted"/>
<evidence type="ECO:0000313" key="3">
    <source>
        <dbReference type="EMBL" id="MDC0666472.1"/>
    </source>
</evidence>
<dbReference type="PROSITE" id="PS50006">
    <property type="entry name" value="FHA_DOMAIN"/>
    <property type="match status" value="1"/>
</dbReference>
<evidence type="ECO:0000256" key="1">
    <source>
        <dbReference type="SAM" id="MobiDB-lite"/>
    </source>
</evidence>
<dbReference type="PANTHER" id="PTHR23308">
    <property type="entry name" value="NUCLEAR INHIBITOR OF PROTEIN PHOSPHATASE-1"/>
    <property type="match status" value="1"/>
</dbReference>
<dbReference type="Gene3D" id="2.60.200.20">
    <property type="match status" value="1"/>
</dbReference>
<dbReference type="InterPro" id="IPR000253">
    <property type="entry name" value="FHA_dom"/>
</dbReference>
<keyword evidence="4" id="KW-1185">Reference proteome</keyword>
<dbReference type="SMART" id="SM00240">
    <property type="entry name" value="FHA"/>
    <property type="match status" value="1"/>
</dbReference>
<dbReference type="EMBL" id="JAQNDN010000001">
    <property type="protein sequence ID" value="MDC0666472.1"/>
    <property type="molecule type" value="Genomic_DNA"/>
</dbReference>
<dbReference type="RefSeq" id="WP_271994037.1">
    <property type="nucleotide sequence ID" value="NZ_JAQNDN010000001.1"/>
</dbReference>
<name>A0ABT5AZV6_9BACT</name>
<dbReference type="CDD" id="cd00060">
    <property type="entry name" value="FHA"/>
    <property type="match status" value="1"/>
</dbReference>
<dbReference type="Pfam" id="PF00498">
    <property type="entry name" value="FHA"/>
    <property type="match status" value="1"/>
</dbReference>
<evidence type="ECO:0000259" key="2">
    <source>
        <dbReference type="PROSITE" id="PS50006"/>
    </source>
</evidence>
<organism evidence="3 4">
    <name type="scientific">Nannocystis radixulma</name>
    <dbReference type="NCBI Taxonomy" id="2995305"/>
    <lineage>
        <taxon>Bacteria</taxon>
        <taxon>Pseudomonadati</taxon>
        <taxon>Myxococcota</taxon>
        <taxon>Polyangia</taxon>
        <taxon>Nannocystales</taxon>
        <taxon>Nannocystaceae</taxon>
        <taxon>Nannocystis</taxon>
    </lineage>
</organism>
<sequence>MARLRKTDGSSGWLLRSRDLIGRSRACTIRLDEPEVSGEHAVLRWTGACWDIKDLHSRNGVWVDGRRLEPGVPAMLAAGSVLGFGRADGYTLVDAGEPVAFAEPQDGGEPIESLGGILALPDPDAPAAMIFRTGATWSMDQAGEVVPIADGETVQVGATAFRVLLPEALPPTANAAPSAPQLDDLQLRFAVSRDEEYVELVAVCGDRVFDLQARSHHYPLLLLARARLRQRDLPPAYQGWVHQHALLEQLRIDRNQLHLNIFRVRRQFGEAGIGDAARIIERRPNTSQLRIGVQHLEIVASDDDGSASGPQEREDPRRRAARSPR</sequence>